<dbReference type="EMBL" id="ARQD01000004">
    <property type="protein sequence ID" value="KIX84955.1"/>
    <property type="molecule type" value="Genomic_DNA"/>
</dbReference>
<feature type="transmembrane region" description="Helical" evidence="1">
    <location>
        <begin position="53"/>
        <end position="78"/>
    </location>
</feature>
<feature type="transmembrane region" description="Helical" evidence="1">
    <location>
        <begin position="172"/>
        <end position="191"/>
    </location>
</feature>
<feature type="transmembrane region" description="Helical" evidence="1">
    <location>
        <begin position="99"/>
        <end position="124"/>
    </location>
</feature>
<proteinExistence type="predicted"/>
<accession>A0A0D2I153</accession>
<dbReference type="AlphaFoldDB" id="A0A0D2I153"/>
<comment type="caution">
    <text evidence="2">The sequence shown here is derived from an EMBL/GenBank/DDBJ whole genome shotgun (WGS) entry which is preliminary data.</text>
</comment>
<dbReference type="eggNOG" id="COG1994">
    <property type="taxonomic scope" value="Bacteria"/>
</dbReference>
<dbReference type="Proteomes" id="UP000032214">
    <property type="component" value="Unassembled WGS sequence"/>
</dbReference>
<gene>
    <name evidence="2" type="ORF">J120_04425</name>
</gene>
<evidence type="ECO:0000256" key="1">
    <source>
        <dbReference type="SAM" id="Phobius"/>
    </source>
</evidence>
<feature type="transmembrane region" description="Helical" evidence="1">
    <location>
        <begin position="203"/>
        <end position="226"/>
    </location>
</feature>
<sequence>MTFAIAQLFINLIVITMVYIGVATLVGYLRAWIIDRLGDSTPAHMGYLTLNPIAHISVYSMLWIFLYIFRIVPTLFCWGKYIPFNSQAVRSHSGRGGILIAYLADTVIHILFAILGLIILQASFGQPMDQIIESMIRYGYLDHSLIANLFITRSSLAITLGFVGITFVYINTLLAFFSLVINSVGLIQALVLDRYNIANEYKIGWIAFAPIVIVVLLGSVLHNYVIRFLFKIAEKILKLFGY</sequence>
<evidence type="ECO:0000313" key="2">
    <source>
        <dbReference type="EMBL" id="KIX84955.1"/>
    </source>
</evidence>
<feature type="transmembrane region" description="Helical" evidence="1">
    <location>
        <begin position="12"/>
        <end position="33"/>
    </location>
</feature>
<protein>
    <submittedName>
        <fullName evidence="2">Uncharacterized protein</fullName>
    </submittedName>
</protein>
<organism evidence="2 3">
    <name type="scientific">candidate division TM6 bacterium JCVI TM6SC1</name>
    <dbReference type="NCBI Taxonomy" id="1306947"/>
    <lineage>
        <taxon>Bacteria</taxon>
        <taxon>Candidatus Babelota</taxon>
        <taxon>Vermiphilus</taxon>
    </lineage>
</organism>
<keyword evidence="1" id="KW-0812">Transmembrane</keyword>
<keyword evidence="3" id="KW-1185">Reference proteome</keyword>
<evidence type="ECO:0000313" key="3">
    <source>
        <dbReference type="Proteomes" id="UP000032214"/>
    </source>
</evidence>
<keyword evidence="1" id="KW-1133">Transmembrane helix</keyword>
<reference evidence="2 3" key="1">
    <citation type="journal article" date="2013" name="Proc. Natl. Acad. Sci. U.S.A.">
        <title>Candidate phylum TM6 genome recovered from a hospital sink biofilm provides genomic insights into this uncultivated phylum.</title>
        <authorList>
            <person name="McLean J.S."/>
            <person name="Lombardo M.J."/>
            <person name="Badger J.H."/>
            <person name="Edlund A."/>
            <person name="Novotny M."/>
            <person name="Yee-Greenbaum J."/>
            <person name="Vyahhi N."/>
            <person name="Hall A.P."/>
            <person name="Yang Y."/>
            <person name="Dupont C.L."/>
            <person name="Ziegler M.G."/>
            <person name="Chitsaz H."/>
            <person name="Allen A.E."/>
            <person name="Yooseph S."/>
            <person name="Tesler G."/>
            <person name="Pevzner P.A."/>
            <person name="Friedman R.M."/>
            <person name="Nealson K.H."/>
            <person name="Venter J.C."/>
            <person name="Lasken R.S."/>
        </authorList>
    </citation>
    <scope>NUCLEOTIDE SEQUENCE [LARGE SCALE GENOMIC DNA]</scope>
    <source>
        <strain evidence="2 3">TM6SC1</strain>
    </source>
</reference>
<name>A0A0D2I153_9BACT</name>
<feature type="transmembrane region" description="Helical" evidence="1">
    <location>
        <begin position="144"/>
        <end position="165"/>
    </location>
</feature>
<keyword evidence="1" id="KW-0472">Membrane</keyword>